<evidence type="ECO:0000313" key="3">
    <source>
        <dbReference type="Proteomes" id="UP001153069"/>
    </source>
</evidence>
<dbReference type="AlphaFoldDB" id="A0A9N8DVN8"/>
<keyword evidence="3" id="KW-1185">Reference proteome</keyword>
<organism evidence="2 3">
    <name type="scientific">Seminavis robusta</name>
    <dbReference type="NCBI Taxonomy" id="568900"/>
    <lineage>
        <taxon>Eukaryota</taxon>
        <taxon>Sar</taxon>
        <taxon>Stramenopiles</taxon>
        <taxon>Ochrophyta</taxon>
        <taxon>Bacillariophyta</taxon>
        <taxon>Bacillariophyceae</taxon>
        <taxon>Bacillariophycidae</taxon>
        <taxon>Naviculales</taxon>
        <taxon>Naviculaceae</taxon>
        <taxon>Seminavis</taxon>
    </lineage>
</organism>
<comment type="caution">
    <text evidence="2">The sequence shown here is derived from an EMBL/GenBank/DDBJ whole genome shotgun (WGS) entry which is preliminary data.</text>
</comment>
<proteinExistence type="predicted"/>
<name>A0A9N8DVN8_9STRA</name>
<dbReference type="Gene3D" id="1.25.40.10">
    <property type="entry name" value="Tetratricopeptide repeat domain"/>
    <property type="match status" value="1"/>
</dbReference>
<gene>
    <name evidence="2" type="ORF">SEMRO_310_G114010.1</name>
</gene>
<evidence type="ECO:0000256" key="1">
    <source>
        <dbReference type="SAM" id="SignalP"/>
    </source>
</evidence>
<feature type="chain" id="PRO_5040221222" evidence="1">
    <location>
        <begin position="35"/>
        <end position="279"/>
    </location>
</feature>
<dbReference type="Gene3D" id="3.40.30.10">
    <property type="entry name" value="Glutaredoxin"/>
    <property type="match status" value="1"/>
</dbReference>
<dbReference type="CDD" id="cd02980">
    <property type="entry name" value="TRX_Fd_family"/>
    <property type="match status" value="1"/>
</dbReference>
<dbReference type="InterPro" id="IPR036249">
    <property type="entry name" value="Thioredoxin-like_sf"/>
</dbReference>
<dbReference type="InterPro" id="IPR011990">
    <property type="entry name" value="TPR-like_helical_dom_sf"/>
</dbReference>
<evidence type="ECO:0000313" key="2">
    <source>
        <dbReference type="EMBL" id="CAB9507530.1"/>
    </source>
</evidence>
<dbReference type="Proteomes" id="UP001153069">
    <property type="component" value="Unassembled WGS sequence"/>
</dbReference>
<dbReference type="OrthoDB" id="48412at2759"/>
<accession>A0A9N8DVN8</accession>
<dbReference type="EMBL" id="CAICTM010000309">
    <property type="protein sequence ID" value="CAB9507530.1"/>
    <property type="molecule type" value="Genomic_DNA"/>
</dbReference>
<protein>
    <submittedName>
        <fullName evidence="2">Uncharacterized protein</fullName>
    </submittedName>
</protein>
<keyword evidence="1" id="KW-0732">Signal</keyword>
<reference evidence="2" key="1">
    <citation type="submission" date="2020-06" db="EMBL/GenBank/DDBJ databases">
        <authorList>
            <consortium name="Plant Systems Biology data submission"/>
        </authorList>
    </citation>
    <scope>NUCLEOTIDE SEQUENCE</scope>
    <source>
        <strain evidence="2">D6</strain>
    </source>
</reference>
<feature type="signal peptide" evidence="1">
    <location>
        <begin position="1"/>
        <end position="34"/>
    </location>
</feature>
<dbReference type="SUPFAM" id="SSF52833">
    <property type="entry name" value="Thioredoxin-like"/>
    <property type="match status" value="1"/>
</dbReference>
<sequence>MIMRNLLLPLSYELHCSWLMVLLMLAASSSISNGLVQQQTTIQVCQNKDCCKRYQQAHNSMDLVQTFRDLLAPSTITINSSQQQQQPQFVVEASGCLSHCGSGPNVAIITPDGSSSSNNQETVHNHVETPTSAAAILPVEPHPTLLAAVTVMEKAHKATETDKKLHLLNSVINKLNSIPELAESAANVHAHTLRAQVHLETSNNHSVELAMHDIQQAIAMNAKNQLLPLPANAWRILADAQEQSGNIPAAMAALRQWAQLNPSYATKVAKEVSRLQQQL</sequence>
<dbReference type="SUPFAM" id="SSF48452">
    <property type="entry name" value="TPR-like"/>
    <property type="match status" value="1"/>
</dbReference>